<gene>
    <name evidence="1" type="ORF">MM415A04446_0004</name>
</gene>
<sequence length="52" mass="6197">MGKEKGYIQVKMVEAVFRCNICKDNKIYTSKEAYEHKKKTSHNNFKMLKNEL</sequence>
<organism evidence="1">
    <name type="scientific">viral metagenome</name>
    <dbReference type="NCBI Taxonomy" id="1070528"/>
    <lineage>
        <taxon>unclassified sequences</taxon>
        <taxon>metagenomes</taxon>
        <taxon>organismal metagenomes</taxon>
    </lineage>
</organism>
<dbReference type="AlphaFoldDB" id="A0A6M3JKT2"/>
<proteinExistence type="predicted"/>
<protein>
    <recommendedName>
        <fullName evidence="2">C2H2-type domain-containing protein</fullName>
    </recommendedName>
</protein>
<accession>A0A6M3JKT2</accession>
<evidence type="ECO:0000313" key="1">
    <source>
        <dbReference type="EMBL" id="QJA69622.1"/>
    </source>
</evidence>
<reference evidence="1" key="1">
    <citation type="submission" date="2020-03" db="EMBL/GenBank/DDBJ databases">
        <title>The deep terrestrial virosphere.</title>
        <authorList>
            <person name="Holmfeldt K."/>
            <person name="Nilsson E."/>
            <person name="Simone D."/>
            <person name="Lopez-Fernandez M."/>
            <person name="Wu X."/>
            <person name="de Brujin I."/>
            <person name="Lundin D."/>
            <person name="Andersson A."/>
            <person name="Bertilsson S."/>
            <person name="Dopson M."/>
        </authorList>
    </citation>
    <scope>NUCLEOTIDE SEQUENCE</scope>
    <source>
        <strain evidence="1">MM415A04446</strain>
    </source>
</reference>
<evidence type="ECO:0008006" key="2">
    <source>
        <dbReference type="Google" id="ProtNLM"/>
    </source>
</evidence>
<dbReference type="EMBL" id="MT141722">
    <property type="protein sequence ID" value="QJA69622.1"/>
    <property type="molecule type" value="Genomic_DNA"/>
</dbReference>
<name>A0A6M3JKT2_9ZZZZ</name>